<dbReference type="EMBL" id="NIDE01000019">
    <property type="protein sequence ID" value="OWK35218.1"/>
    <property type="molecule type" value="Genomic_DNA"/>
</dbReference>
<reference evidence="3" key="1">
    <citation type="submission" date="2017-06" db="EMBL/GenBank/DDBJ databases">
        <title>Genome analysis of Fimbriiglobus ruber SP5, the first member of the order Planctomycetales with confirmed chitinolytic capability.</title>
        <authorList>
            <person name="Ravin N.V."/>
            <person name="Rakitin A.L."/>
            <person name="Ivanova A.A."/>
            <person name="Beletsky A.V."/>
            <person name="Kulichevskaya I.S."/>
            <person name="Mardanov A.V."/>
            <person name="Dedysh S.N."/>
        </authorList>
    </citation>
    <scope>NUCLEOTIDE SEQUENCE [LARGE SCALE GENOMIC DNA]</scope>
    <source>
        <strain evidence="3">SP5</strain>
    </source>
</reference>
<gene>
    <name evidence="2" type="ORF">FRUB_04508</name>
    <name evidence="1" type="ORF">FRUB_10060</name>
</gene>
<dbReference type="Pfam" id="PF14022">
    <property type="entry name" value="DUF4238"/>
    <property type="match status" value="1"/>
</dbReference>
<proteinExistence type="predicted"/>
<comment type="caution">
    <text evidence="2">The sequence shown here is derived from an EMBL/GenBank/DDBJ whole genome shotgun (WGS) entry which is preliminary data.</text>
</comment>
<dbReference type="RefSeq" id="WP_088255600.1">
    <property type="nucleotide sequence ID" value="NZ_NIDE01000005.1"/>
</dbReference>
<reference evidence="2" key="2">
    <citation type="journal article" date="2018" name="Appl. Environ. Microbiol.">
        <title>Genome Analysis of Fimbriiglobus ruber SP5(T), a Planctomycete with Confirmed Chitinolytic Capability.</title>
        <authorList>
            <person name="Ravin N.V."/>
            <person name="Rakitin A.L."/>
            <person name="Ivanova A.A."/>
            <person name="Beletsky A.V."/>
            <person name="Kulichevskaya I.S."/>
            <person name="Mardanov A.V."/>
            <person name="Dedysh S.N."/>
        </authorList>
    </citation>
    <scope>NUCLEOTIDE SEQUENCE</scope>
    <source>
        <strain evidence="2">SP5</strain>
    </source>
</reference>
<dbReference type="InterPro" id="IPR025332">
    <property type="entry name" value="DUF4238"/>
</dbReference>
<evidence type="ECO:0000313" key="1">
    <source>
        <dbReference type="EMBL" id="OWK35218.1"/>
    </source>
</evidence>
<keyword evidence="3" id="KW-1185">Reference proteome</keyword>
<dbReference type="OrthoDB" id="280786at2"/>
<protein>
    <recommendedName>
        <fullName evidence="4">DUF4238 domain-containing protein</fullName>
    </recommendedName>
</protein>
<accession>A0A225DLU0</accession>
<evidence type="ECO:0000313" key="2">
    <source>
        <dbReference type="EMBL" id="OWK42430.1"/>
    </source>
</evidence>
<dbReference type="Proteomes" id="UP000214646">
    <property type="component" value="Unassembled WGS sequence"/>
</dbReference>
<dbReference type="AlphaFoldDB" id="A0A225DLU0"/>
<sequence length="322" mass="36230">MKPKRPRKSHYLPKFYLSAFTMSGKPDGELFVVDLSTCKEWRASPENTAREKDLYVVDLGVEEDPDQVEKVLAMLEGEFARVLRSIVQDQKLPSGDDFVWFLNFVAIQVTRLQGTRKTVANAVDRNMKAELREMFSTPEGWAQFRQTMETLGHVVPDSEFENFKRLALSEEYTVDLDQTTHVQIMVKQMIDELLPVLNERYWTLGVLAPDAPDLLCSDAPVSVWPTKDTDPTKRLTVATPGTVLTFPLTRRLIAIARYERQPPILGVKPEGAALFNRWTCFGARQVISATPNFTFLNTNGVMADKAKLLSMVGAAKRGASGD</sequence>
<name>A0A225DLU0_9BACT</name>
<dbReference type="EMBL" id="NIDE01000005">
    <property type="protein sequence ID" value="OWK42430.1"/>
    <property type="molecule type" value="Genomic_DNA"/>
</dbReference>
<organism evidence="2 3">
    <name type="scientific">Fimbriiglobus ruber</name>
    <dbReference type="NCBI Taxonomy" id="1908690"/>
    <lineage>
        <taxon>Bacteria</taxon>
        <taxon>Pseudomonadati</taxon>
        <taxon>Planctomycetota</taxon>
        <taxon>Planctomycetia</taxon>
        <taxon>Gemmatales</taxon>
        <taxon>Gemmataceae</taxon>
        <taxon>Fimbriiglobus</taxon>
    </lineage>
</organism>
<evidence type="ECO:0000313" key="3">
    <source>
        <dbReference type="Proteomes" id="UP000214646"/>
    </source>
</evidence>
<evidence type="ECO:0008006" key="4">
    <source>
        <dbReference type="Google" id="ProtNLM"/>
    </source>
</evidence>